<evidence type="ECO:0000256" key="4">
    <source>
        <dbReference type="ARBA" id="ARBA00022801"/>
    </source>
</evidence>
<dbReference type="InterPro" id="IPR006084">
    <property type="entry name" value="XPG/Rad2"/>
</dbReference>
<dbReference type="GO" id="GO:0004527">
    <property type="term" value="F:exonuclease activity"/>
    <property type="evidence" value="ECO:0007669"/>
    <property type="project" value="UniProtKB-KW"/>
</dbReference>
<dbReference type="InterPro" id="IPR029060">
    <property type="entry name" value="PIN-like_dom_sf"/>
</dbReference>
<comment type="caution">
    <text evidence="8">The sequence shown here is derived from an EMBL/GenBank/DDBJ whole genome shotgun (WGS) entry which is preliminary data.</text>
</comment>
<dbReference type="OrthoDB" id="5972718at2759"/>
<keyword evidence="7" id="KW-0238">DNA-binding</keyword>
<dbReference type="GO" id="GO:0017108">
    <property type="term" value="F:5'-flap endonuclease activity"/>
    <property type="evidence" value="ECO:0007669"/>
    <property type="project" value="TreeGrafter"/>
</dbReference>
<dbReference type="AlphaFoldDB" id="A0A7D9I5B6"/>
<dbReference type="SUPFAM" id="SSF47807">
    <property type="entry name" value="5' to 3' exonuclease, C-terminal subdomain"/>
    <property type="match status" value="1"/>
</dbReference>
<evidence type="ECO:0000256" key="6">
    <source>
        <dbReference type="ARBA" id="ARBA00022842"/>
    </source>
</evidence>
<keyword evidence="5 8" id="KW-0269">Exonuclease</keyword>
<dbReference type="Gene3D" id="1.10.150.20">
    <property type="entry name" value="5' to 3' exonuclease, C-terminal subdomain"/>
    <property type="match status" value="1"/>
</dbReference>
<keyword evidence="2" id="KW-0479">Metal-binding</keyword>
<dbReference type="SUPFAM" id="SSF88723">
    <property type="entry name" value="PIN domain-like"/>
    <property type="match status" value="1"/>
</dbReference>
<dbReference type="PRINTS" id="PR00853">
    <property type="entry name" value="XPGRADSUPER"/>
</dbReference>
<dbReference type="EMBL" id="CACRXK020003439">
    <property type="protein sequence ID" value="CAB3998788.1"/>
    <property type="molecule type" value="Genomic_DNA"/>
</dbReference>
<keyword evidence="4" id="KW-0378">Hydrolase</keyword>
<dbReference type="InterPro" id="IPR006086">
    <property type="entry name" value="XPG-I_dom"/>
</dbReference>
<dbReference type="GO" id="GO:0003677">
    <property type="term" value="F:DNA binding"/>
    <property type="evidence" value="ECO:0007669"/>
    <property type="project" value="UniProtKB-KW"/>
</dbReference>
<dbReference type="Proteomes" id="UP001152795">
    <property type="component" value="Unassembled WGS sequence"/>
</dbReference>
<name>A0A7D9I5B6_PARCT</name>
<dbReference type="Pfam" id="PF00867">
    <property type="entry name" value="XPG_I"/>
    <property type="match status" value="1"/>
</dbReference>
<dbReference type="Gene3D" id="3.40.50.1010">
    <property type="entry name" value="5'-nuclease"/>
    <property type="match status" value="1"/>
</dbReference>
<gene>
    <name evidence="8" type="ORF">PACLA_8A070749</name>
</gene>
<keyword evidence="9" id="KW-1185">Reference proteome</keyword>
<dbReference type="Pfam" id="PF00752">
    <property type="entry name" value="XPG_N"/>
    <property type="match status" value="1"/>
</dbReference>
<dbReference type="SMART" id="SM00485">
    <property type="entry name" value="XPGN"/>
    <property type="match status" value="1"/>
</dbReference>
<dbReference type="FunFam" id="3.40.50.1010:FF:000111">
    <property type="entry name" value="Exonuclease 1"/>
    <property type="match status" value="1"/>
</dbReference>
<accession>A0A7D9I5B6</accession>
<dbReference type="PANTHER" id="PTHR11081:SF9">
    <property type="entry name" value="FLAP ENDONUCLEASE 1"/>
    <property type="match status" value="1"/>
</dbReference>
<organism evidence="8 9">
    <name type="scientific">Paramuricea clavata</name>
    <name type="common">Red gorgonian</name>
    <name type="synonym">Violescent sea-whip</name>
    <dbReference type="NCBI Taxonomy" id="317549"/>
    <lineage>
        <taxon>Eukaryota</taxon>
        <taxon>Metazoa</taxon>
        <taxon>Cnidaria</taxon>
        <taxon>Anthozoa</taxon>
        <taxon>Octocorallia</taxon>
        <taxon>Malacalcyonacea</taxon>
        <taxon>Plexauridae</taxon>
        <taxon>Paramuricea</taxon>
    </lineage>
</organism>
<evidence type="ECO:0000313" key="8">
    <source>
        <dbReference type="EMBL" id="CAB3998788.1"/>
    </source>
</evidence>
<keyword evidence="3" id="KW-0255">Endonuclease</keyword>
<reference evidence="8" key="1">
    <citation type="submission" date="2020-04" db="EMBL/GenBank/DDBJ databases">
        <authorList>
            <person name="Alioto T."/>
            <person name="Alioto T."/>
            <person name="Gomez Garrido J."/>
        </authorList>
    </citation>
    <scope>NUCLEOTIDE SEQUENCE</scope>
    <source>
        <strain evidence="8">A484AB</strain>
    </source>
</reference>
<dbReference type="PANTHER" id="PTHR11081">
    <property type="entry name" value="FLAP ENDONUCLEASE FAMILY MEMBER"/>
    <property type="match status" value="1"/>
</dbReference>
<evidence type="ECO:0000256" key="3">
    <source>
        <dbReference type="ARBA" id="ARBA00022759"/>
    </source>
</evidence>
<sequence>MWINCLFPYLKTYSKEVNIANFTGKVAAVDASCWIHKGLAISVSQTGKQKKFSQTFKRYLQLLIDSKITHIVVFDGKPLEAKAKENCRRQRQRQEQLMNATVDEQTKDEDRNKMLSRSVEMNYDDVVECVKVCLSQGVTYIVSPYESDAQLAFLVKQGYADFAITEDSDLLVYGCKEILVKLRLNGDGEVFNLCDILDGLKVTMAQFVDGCVAAGCDYLKNIRGFGINKAFSFVKAGTLFDELRKKGASNDYECLFNKAVSVFMHQTVFNPTKLHVQPLGAWTEDPDKELQDYCGVYPCT</sequence>
<dbReference type="GO" id="GO:0046872">
    <property type="term" value="F:metal ion binding"/>
    <property type="evidence" value="ECO:0007669"/>
    <property type="project" value="UniProtKB-KW"/>
</dbReference>
<dbReference type="SMART" id="SM00484">
    <property type="entry name" value="XPGI"/>
    <property type="match status" value="1"/>
</dbReference>
<evidence type="ECO:0000256" key="7">
    <source>
        <dbReference type="ARBA" id="ARBA00023125"/>
    </source>
</evidence>
<proteinExistence type="predicted"/>
<evidence type="ECO:0000256" key="5">
    <source>
        <dbReference type="ARBA" id="ARBA00022839"/>
    </source>
</evidence>
<protein>
    <submittedName>
        <fullName evidence="8">Exonuclease 1-like</fullName>
    </submittedName>
</protein>
<evidence type="ECO:0000256" key="1">
    <source>
        <dbReference type="ARBA" id="ARBA00022722"/>
    </source>
</evidence>
<evidence type="ECO:0000313" key="9">
    <source>
        <dbReference type="Proteomes" id="UP001152795"/>
    </source>
</evidence>
<dbReference type="InterPro" id="IPR006085">
    <property type="entry name" value="XPG_DNA_repair_N"/>
</dbReference>
<dbReference type="InterPro" id="IPR036279">
    <property type="entry name" value="5-3_exonuclease_C_sf"/>
</dbReference>
<keyword evidence="1" id="KW-0540">Nuclease</keyword>
<keyword evidence="6" id="KW-0460">Magnesium</keyword>
<evidence type="ECO:0000256" key="2">
    <source>
        <dbReference type="ARBA" id="ARBA00022723"/>
    </source>
</evidence>